<accession>A0A3P6RLJ9</accession>
<name>A0A3P6RLJ9_ANISI</name>
<evidence type="ECO:0000313" key="2">
    <source>
        <dbReference type="Proteomes" id="UP000267096"/>
    </source>
</evidence>
<dbReference type="Proteomes" id="UP000267096">
    <property type="component" value="Unassembled WGS sequence"/>
</dbReference>
<feature type="non-terminal residue" evidence="1">
    <location>
        <position position="182"/>
    </location>
</feature>
<dbReference type="AlphaFoldDB" id="A0A3P6RLJ9"/>
<keyword evidence="2" id="KW-1185">Reference proteome</keyword>
<dbReference type="OrthoDB" id="412005at2759"/>
<dbReference type="PANTHER" id="PTHR15192:SF8">
    <property type="entry name" value="FAD_NAD(P)-BINDING DOMAIN-CONTAINING PROTEIN"/>
    <property type="match status" value="1"/>
</dbReference>
<organism evidence="1 2">
    <name type="scientific">Anisakis simplex</name>
    <name type="common">Herring worm</name>
    <dbReference type="NCBI Taxonomy" id="6269"/>
    <lineage>
        <taxon>Eukaryota</taxon>
        <taxon>Metazoa</taxon>
        <taxon>Ecdysozoa</taxon>
        <taxon>Nematoda</taxon>
        <taxon>Chromadorea</taxon>
        <taxon>Rhabditida</taxon>
        <taxon>Spirurina</taxon>
        <taxon>Ascaridomorpha</taxon>
        <taxon>Ascaridoidea</taxon>
        <taxon>Anisakidae</taxon>
        <taxon>Anisakis</taxon>
        <taxon>Anisakis simplex complex</taxon>
    </lineage>
</organism>
<protein>
    <submittedName>
        <fullName evidence="1">Uncharacterized protein</fullName>
    </submittedName>
</protein>
<proteinExistence type="predicted"/>
<sequence length="182" mass="20399">MSRIGNGPAGLSLSAFLSGWMPFYNPQRPHPNLFVHEKLLEHIDEPLTEQDLSWLSEDIELSAYLARPMPLLFDSLVRPEADMGKTRSSLLRWECDPQRAVPHIVLGETNIGGSWNDYDGEMVAVSVGSYLDLPAFSTSNWLGADTHCSRLPSKVIRKYMSAYAKTIGIRDNIICNVRVSHI</sequence>
<reference evidence="1 2" key="1">
    <citation type="submission" date="2018-11" db="EMBL/GenBank/DDBJ databases">
        <authorList>
            <consortium name="Pathogen Informatics"/>
        </authorList>
    </citation>
    <scope>NUCLEOTIDE SEQUENCE [LARGE SCALE GENOMIC DNA]</scope>
</reference>
<dbReference type="InterPro" id="IPR029731">
    <property type="entry name" value="OSGIN1/2"/>
</dbReference>
<dbReference type="EMBL" id="UYRR01034058">
    <property type="protein sequence ID" value="VDK60247.1"/>
    <property type="molecule type" value="Genomic_DNA"/>
</dbReference>
<dbReference type="PANTHER" id="PTHR15192">
    <property type="entry name" value="PROTEIN CBG05349"/>
    <property type="match status" value="1"/>
</dbReference>
<evidence type="ECO:0000313" key="1">
    <source>
        <dbReference type="EMBL" id="VDK60247.1"/>
    </source>
</evidence>
<gene>
    <name evidence="1" type="ORF">ASIM_LOCUS17377</name>
</gene>